<dbReference type="InterPro" id="IPR003598">
    <property type="entry name" value="Ig_sub2"/>
</dbReference>
<keyword evidence="8" id="KW-0393">Immunoglobulin domain</keyword>
<dbReference type="SMART" id="SM00408">
    <property type="entry name" value="IGc2"/>
    <property type="match status" value="1"/>
</dbReference>
<dbReference type="EMBL" id="OX395144">
    <property type="protein sequence ID" value="CAI5799100.1"/>
    <property type="molecule type" value="Genomic_DNA"/>
</dbReference>
<keyword evidence="5" id="KW-0732">Signal</keyword>
<feature type="region of interest" description="Disordered" evidence="9">
    <location>
        <begin position="91"/>
        <end position="112"/>
    </location>
</feature>
<feature type="domain" description="Ig-like" evidence="10">
    <location>
        <begin position="431"/>
        <end position="515"/>
    </location>
</feature>
<evidence type="ECO:0000313" key="12">
    <source>
        <dbReference type="Proteomes" id="UP001178461"/>
    </source>
</evidence>
<dbReference type="InterPro" id="IPR036179">
    <property type="entry name" value="Ig-like_dom_sf"/>
</dbReference>
<dbReference type="PROSITE" id="PS50092">
    <property type="entry name" value="TSP1"/>
    <property type="match status" value="2"/>
</dbReference>
<dbReference type="PANTHER" id="PTHR15031">
    <property type="entry name" value="CARTILAGE INTERMEDIATE LAYER PROTEIN CLIP"/>
    <property type="match status" value="1"/>
</dbReference>
<dbReference type="Pfam" id="PF23591">
    <property type="entry name" value="CILP"/>
    <property type="match status" value="1"/>
</dbReference>
<dbReference type="Proteomes" id="UP001178461">
    <property type="component" value="Chromosome 18"/>
</dbReference>
<dbReference type="InterPro" id="IPR056255">
    <property type="entry name" value="CILP-1/2_dom"/>
</dbReference>
<dbReference type="SUPFAM" id="SSF82895">
    <property type="entry name" value="TSP-1 type 1 repeat"/>
    <property type="match status" value="2"/>
</dbReference>
<organism evidence="11 12">
    <name type="scientific">Podarcis lilfordi</name>
    <name type="common">Lilford's wall lizard</name>
    <dbReference type="NCBI Taxonomy" id="74358"/>
    <lineage>
        <taxon>Eukaryota</taxon>
        <taxon>Metazoa</taxon>
        <taxon>Chordata</taxon>
        <taxon>Craniata</taxon>
        <taxon>Vertebrata</taxon>
        <taxon>Euteleostomi</taxon>
        <taxon>Lepidosauria</taxon>
        <taxon>Squamata</taxon>
        <taxon>Bifurcata</taxon>
        <taxon>Unidentata</taxon>
        <taxon>Episquamata</taxon>
        <taxon>Laterata</taxon>
        <taxon>Lacertibaenia</taxon>
        <taxon>Lacertidae</taxon>
        <taxon>Podarcis</taxon>
    </lineage>
</organism>
<keyword evidence="12" id="KW-1185">Reference proteome</keyword>
<dbReference type="InterPro" id="IPR003599">
    <property type="entry name" value="Ig_sub"/>
</dbReference>
<evidence type="ECO:0000256" key="4">
    <source>
        <dbReference type="ARBA" id="ARBA00022685"/>
    </source>
</evidence>
<evidence type="ECO:0000256" key="7">
    <source>
        <dbReference type="ARBA" id="ARBA00023180"/>
    </source>
</evidence>
<keyword evidence="2" id="KW-0964">Secreted</keyword>
<dbReference type="Pfam" id="PF00090">
    <property type="entry name" value="TSP_1"/>
    <property type="match status" value="2"/>
</dbReference>
<dbReference type="InterPro" id="IPR007110">
    <property type="entry name" value="Ig-like_dom"/>
</dbReference>
<name>A0AA35LMP2_9SAUR</name>
<dbReference type="GO" id="GO:0005615">
    <property type="term" value="C:extracellular space"/>
    <property type="evidence" value="ECO:0007669"/>
    <property type="project" value="TreeGrafter"/>
</dbReference>
<evidence type="ECO:0000256" key="5">
    <source>
        <dbReference type="ARBA" id="ARBA00022729"/>
    </source>
</evidence>
<dbReference type="InterPro" id="IPR056258">
    <property type="entry name" value="CILP-1/2_C"/>
</dbReference>
<dbReference type="Pfam" id="PF13330">
    <property type="entry name" value="Mucin2_WxxW"/>
    <property type="match status" value="1"/>
</dbReference>
<comment type="subcellular location">
    <subcellularLocation>
        <location evidence="1">Secreted</location>
        <location evidence="1">Extracellular space</location>
        <location evidence="1">Extracellular matrix</location>
    </subcellularLocation>
</comment>
<evidence type="ECO:0000256" key="2">
    <source>
        <dbReference type="ARBA" id="ARBA00022525"/>
    </source>
</evidence>
<dbReference type="InterPro" id="IPR056256">
    <property type="entry name" value="CILP-1/2_b-sand_dom2"/>
</dbReference>
<evidence type="ECO:0000259" key="10">
    <source>
        <dbReference type="PROSITE" id="PS50835"/>
    </source>
</evidence>
<sequence>MTGAAERGRLGSCGARGCVCVAECSSSFKETCEKGRHRTPESPVCPNLGGGEKRRKKACEEFEPEAGEMEGRKVEVFLCLVLFGCVAAQDPPAKNQSRPAKEQKKRESARSSFDAGMVGEWTSWFNVDHPGGEGDFETLEAIRFYYPDRVCAQPSAIQARTTEWELPEEVGEVVHSSPQEGFRCHNQEQPGGKTCSNYHVRFLCPPDPTDWLGWSAWSSWSSCSRTACGTNGVQTRHRTCLNSSAPALGKLTTCPGKPAERRACSNEPCREPHWSSWGAWSPCSKTCGGGGKRVRRRSCPKSKLIRCPGRPSEVQKCSLSPCPACQLICDVGIPSKDCTSCTCPNHTVLGTVRSAKGVALTGAQIFLQDRPLALLAKSNRRGQFTVRGICAGSGVNVSAKLERFAQGSAPAIANSSRTSAVDLVLHRLEKPYMVSHPEEKVRTVGQSVRFCCRAEGIPEPVKYYWYHNGTLLDRKVHRYDSSLVLRDLRPNQAGSYHCKASNDLGSVKSSVAQLAVIDPGVPACTAEPEEYLIKLPDECFQEETGSQFYNVGQCPNARCAGSLADGLQCRDATQHCCGTRRMEVREIHCIGYVLPIKVVAECGCSSCTQPKVLVRGKASAADDGEPLRFGEIYLGAEKIGFTGYKGTFTIEVPPDTERLVVKFVDRTQKFVEAVKVFPFDQRGGAVYQDVKLLRRKEPVDLQALETNVIQLGEVAGEDPIGEIVIPSGSFFRPDGLPYNGTVRASVTFVDPRDFATVNAASSDLNFINAEGDLFPLRTYGMFSMDFWEEGSNQGLEARSVEVKMDAELIKMPGHVQKMKLWSLNPVTGLWEEEASFKRAAAGRRKREERAFLIGNLEIRERRLFNLDVPENRRCFVKVRAYINEKLNPNEQLEGVVVTLVNLEPRPGFPSNPQAWGRFDSVVTGRNGACLPAFCDGQQADAYTAYVTATMGGEELEAVASSPKLDPRAVGVSQPYLNKLGYRRSDHDDPALKKTAFKINLAKPNQNNIDETNGPIYPYRSLRDCDQAPVTANHFRFYRVEVDKYEYNVVPFKESDLTSWTGDYLSWWPNPQEFRACYIKVKINGPQQYMVRSRNVGGSHPRTRGQLYGLRDSQSVRDLETYNTSAACVEFKCSGMLFDQGLVDRTLVSVIPQGSCRRTAVNSYLREYLGRHPPVMENNDTSAFAMLAPVDPLGHNYGIYTVTDQNPRLAKEIAIGRCFDGTSDGFSREMKSDRGTAVTFFCQEPPVGRKSFFQRLLEAPAQTLTEIRREMGGNEQLRGASQVVAYPAGLRTVFAAQARRTPSRRRRVGASQTRQ</sequence>
<evidence type="ECO:0000256" key="1">
    <source>
        <dbReference type="ARBA" id="ARBA00004498"/>
    </source>
</evidence>
<dbReference type="InterPro" id="IPR000884">
    <property type="entry name" value="TSP1_rpt"/>
</dbReference>
<keyword evidence="6" id="KW-1015">Disulfide bond</keyword>
<dbReference type="FunFam" id="2.60.40.10:FF:001254">
    <property type="entry name" value="Cartilage intermediate layer protein 2"/>
    <property type="match status" value="1"/>
</dbReference>
<dbReference type="InterPro" id="IPR025155">
    <property type="entry name" value="WxxW_domain"/>
</dbReference>
<proteinExistence type="predicted"/>
<dbReference type="Pfam" id="PF13927">
    <property type="entry name" value="Ig_3"/>
    <property type="match status" value="1"/>
</dbReference>
<gene>
    <name evidence="11" type="ORF">PODLI_1B002342</name>
</gene>
<accession>A0AA35LMP2</accession>
<evidence type="ECO:0000256" key="8">
    <source>
        <dbReference type="ARBA" id="ARBA00023319"/>
    </source>
</evidence>
<keyword evidence="7" id="KW-0325">Glycoprotein</keyword>
<dbReference type="Gene3D" id="2.60.40.10">
    <property type="entry name" value="Immunoglobulins"/>
    <property type="match status" value="1"/>
</dbReference>
<dbReference type="SMART" id="SM00209">
    <property type="entry name" value="TSP1"/>
    <property type="match status" value="2"/>
</dbReference>
<dbReference type="InterPro" id="IPR056257">
    <property type="entry name" value="CILP-1/2_8th"/>
</dbReference>
<dbReference type="InterPro" id="IPR039675">
    <property type="entry name" value="CILP1/CILP2"/>
</dbReference>
<dbReference type="InterPro" id="IPR013783">
    <property type="entry name" value="Ig-like_fold"/>
</dbReference>
<dbReference type="PROSITE" id="PS50835">
    <property type="entry name" value="IG_LIKE"/>
    <property type="match status" value="1"/>
</dbReference>
<dbReference type="Pfam" id="PF23730">
    <property type="entry name" value="CILP_8th"/>
    <property type="match status" value="1"/>
</dbReference>
<evidence type="ECO:0000256" key="9">
    <source>
        <dbReference type="SAM" id="MobiDB-lite"/>
    </source>
</evidence>
<dbReference type="Pfam" id="PF23708">
    <property type="entry name" value="CILP_5th"/>
    <property type="match status" value="1"/>
</dbReference>
<feature type="compositionally biased region" description="Basic and acidic residues" evidence="9">
    <location>
        <begin position="99"/>
        <end position="109"/>
    </location>
</feature>
<keyword evidence="3" id="KW-0272">Extracellular matrix</keyword>
<evidence type="ECO:0000313" key="11">
    <source>
        <dbReference type="EMBL" id="CAI5799100.1"/>
    </source>
</evidence>
<dbReference type="Pfam" id="PF23599">
    <property type="entry name" value="CILP_C"/>
    <property type="match status" value="1"/>
</dbReference>
<dbReference type="SUPFAM" id="SSF48726">
    <property type="entry name" value="Immunoglobulin"/>
    <property type="match status" value="1"/>
</dbReference>
<evidence type="ECO:0000256" key="6">
    <source>
        <dbReference type="ARBA" id="ARBA00023157"/>
    </source>
</evidence>
<dbReference type="InterPro" id="IPR036383">
    <property type="entry name" value="TSP1_rpt_sf"/>
</dbReference>
<reference evidence="11" key="1">
    <citation type="submission" date="2022-12" db="EMBL/GenBank/DDBJ databases">
        <authorList>
            <person name="Alioto T."/>
            <person name="Alioto T."/>
            <person name="Gomez Garrido J."/>
        </authorList>
    </citation>
    <scope>NUCLEOTIDE SEQUENCE</scope>
</reference>
<dbReference type="SMART" id="SM00409">
    <property type="entry name" value="IG"/>
    <property type="match status" value="1"/>
</dbReference>
<dbReference type="PANTHER" id="PTHR15031:SF0">
    <property type="entry name" value="CARTILAGE INTERMEDIATE LAYER PROTEIN 2"/>
    <property type="match status" value="1"/>
</dbReference>
<keyword evidence="4" id="KW-0165">Cleavage on pair of basic residues</keyword>
<dbReference type="Gene3D" id="2.20.100.10">
    <property type="entry name" value="Thrombospondin type-1 (TSP1) repeat"/>
    <property type="match status" value="2"/>
</dbReference>
<evidence type="ECO:0000256" key="3">
    <source>
        <dbReference type="ARBA" id="ARBA00022530"/>
    </source>
</evidence>
<protein>
    <submittedName>
        <fullName evidence="11">Intermediate layer 2</fullName>
    </submittedName>
</protein>